<organism evidence="1">
    <name type="scientific">viral metagenome</name>
    <dbReference type="NCBI Taxonomy" id="1070528"/>
    <lineage>
        <taxon>unclassified sequences</taxon>
        <taxon>metagenomes</taxon>
        <taxon>organismal metagenomes</taxon>
    </lineage>
</organism>
<dbReference type="AlphaFoldDB" id="A0A6C0C5B6"/>
<name>A0A6C0C5B6_9ZZZZ</name>
<reference evidence="1" key="1">
    <citation type="journal article" date="2020" name="Nature">
        <title>Giant virus diversity and host interactions through global metagenomics.</title>
        <authorList>
            <person name="Schulz F."/>
            <person name="Roux S."/>
            <person name="Paez-Espino D."/>
            <person name="Jungbluth S."/>
            <person name="Walsh D.A."/>
            <person name="Denef V.J."/>
            <person name="McMahon K.D."/>
            <person name="Konstantinidis K.T."/>
            <person name="Eloe-Fadrosh E.A."/>
            <person name="Kyrpides N.C."/>
            <person name="Woyke T."/>
        </authorList>
    </citation>
    <scope>NUCLEOTIDE SEQUENCE</scope>
    <source>
        <strain evidence="1">GVMAG-M-3300020192-26</strain>
    </source>
</reference>
<protein>
    <submittedName>
        <fullName evidence="1">Uncharacterized protein</fullName>
    </submittedName>
</protein>
<sequence length="99" mass="11187">MKYSFFKIIKTVCILPNHGFLLLTTYPSRVEVDTVSFIPPKEPYELNVHEFGDTCNNAIGKQLIKIDNNTISTDINLVGRSIALSYGPIMTYGIIAYRE</sequence>
<dbReference type="EMBL" id="MN739352">
    <property type="protein sequence ID" value="QHS99895.1"/>
    <property type="molecule type" value="Genomic_DNA"/>
</dbReference>
<accession>A0A6C0C5B6</accession>
<proteinExistence type="predicted"/>
<evidence type="ECO:0000313" key="1">
    <source>
        <dbReference type="EMBL" id="QHS99895.1"/>
    </source>
</evidence>